<dbReference type="SUPFAM" id="SSF55073">
    <property type="entry name" value="Nucleotide cyclase"/>
    <property type="match status" value="1"/>
</dbReference>
<dbReference type="PANTHER" id="PTHR44757">
    <property type="entry name" value="DIGUANYLATE CYCLASE DGCP"/>
    <property type="match status" value="1"/>
</dbReference>
<name>A0A845L086_9FIRM</name>
<dbReference type="InterPro" id="IPR043128">
    <property type="entry name" value="Rev_trsase/Diguanyl_cyclase"/>
</dbReference>
<dbReference type="SMART" id="SM00267">
    <property type="entry name" value="GGDEF"/>
    <property type="match status" value="1"/>
</dbReference>
<accession>A0A845L086</accession>
<dbReference type="InterPro" id="IPR013767">
    <property type="entry name" value="PAS_fold"/>
</dbReference>
<dbReference type="InterPro" id="IPR029787">
    <property type="entry name" value="Nucleotide_cyclase"/>
</dbReference>
<dbReference type="SUPFAM" id="SSF55785">
    <property type="entry name" value="PYP-like sensor domain (PAS domain)"/>
    <property type="match status" value="1"/>
</dbReference>
<dbReference type="InterPro" id="IPR000160">
    <property type="entry name" value="GGDEF_dom"/>
</dbReference>
<dbReference type="CDD" id="cd01949">
    <property type="entry name" value="GGDEF"/>
    <property type="match status" value="1"/>
</dbReference>
<evidence type="ECO:0000313" key="4">
    <source>
        <dbReference type="EMBL" id="MZP28295.1"/>
    </source>
</evidence>
<dbReference type="EMBL" id="WXEY01000001">
    <property type="protein sequence ID" value="MZP28295.1"/>
    <property type="molecule type" value="Genomic_DNA"/>
</dbReference>
<dbReference type="PROSITE" id="PS50112">
    <property type="entry name" value="PAS"/>
    <property type="match status" value="1"/>
</dbReference>
<dbReference type="InterPro" id="IPR000014">
    <property type="entry name" value="PAS"/>
</dbReference>
<dbReference type="NCBIfam" id="TIGR00254">
    <property type="entry name" value="GGDEF"/>
    <property type="match status" value="1"/>
</dbReference>
<dbReference type="Gene3D" id="3.30.70.270">
    <property type="match status" value="1"/>
</dbReference>
<protein>
    <submittedName>
        <fullName evidence="4">Diguanylate cyclase</fullName>
    </submittedName>
</protein>
<dbReference type="Gene3D" id="3.30.450.20">
    <property type="entry name" value="PAS domain"/>
    <property type="match status" value="1"/>
</dbReference>
<gene>
    <name evidence="4" type="ORF">GTO91_00970</name>
</gene>
<dbReference type="SMART" id="SM00091">
    <property type="entry name" value="PAS"/>
    <property type="match status" value="1"/>
</dbReference>
<dbReference type="CDD" id="cd00130">
    <property type="entry name" value="PAS"/>
    <property type="match status" value="1"/>
</dbReference>
<evidence type="ECO:0000259" key="2">
    <source>
        <dbReference type="PROSITE" id="PS50113"/>
    </source>
</evidence>
<evidence type="ECO:0000259" key="1">
    <source>
        <dbReference type="PROSITE" id="PS50112"/>
    </source>
</evidence>
<keyword evidence="5" id="KW-1185">Reference proteome</keyword>
<dbReference type="PROSITE" id="PS50887">
    <property type="entry name" value="GGDEF"/>
    <property type="match status" value="1"/>
</dbReference>
<dbReference type="InterPro" id="IPR035965">
    <property type="entry name" value="PAS-like_dom_sf"/>
</dbReference>
<dbReference type="Proteomes" id="UP000463470">
    <property type="component" value="Unassembled WGS sequence"/>
</dbReference>
<dbReference type="InterPro" id="IPR000700">
    <property type="entry name" value="PAS-assoc_C"/>
</dbReference>
<dbReference type="GO" id="GO:0006355">
    <property type="term" value="P:regulation of DNA-templated transcription"/>
    <property type="evidence" value="ECO:0007669"/>
    <property type="project" value="InterPro"/>
</dbReference>
<dbReference type="InterPro" id="IPR052155">
    <property type="entry name" value="Biofilm_reg_signaling"/>
</dbReference>
<dbReference type="PANTHER" id="PTHR44757:SF2">
    <property type="entry name" value="BIOFILM ARCHITECTURE MAINTENANCE PROTEIN MBAA"/>
    <property type="match status" value="1"/>
</dbReference>
<sequence length="294" mass="32369">MDYSLLSKEELNKIIDSAPVGICITDEQGCYEEVNPAYCSIYGYQREELIGKSFTVVCPEETREMVLSAHSMIISNKSELSDEWEVVKKDGSKISVYSKTTAICGSDGKTKNVTFVIDITARKRYELELQLSNRLLQKQAVTDSLTGLLNQGAIFNTLEVEVIQSKATHQSLCLLMLHLDNLGEINEVHGLSVGDSIVMSVSQVLRSAVRQDDIVGRYAGKQFILLFPDTSLEVARTIAETIVAKIQAISEYDVSLSVSGGLVQLTDETSLDVIRKAENLLHEAKIAGKNQIAC</sequence>
<feature type="domain" description="PAC" evidence="2">
    <location>
        <begin position="80"/>
        <end position="131"/>
    </location>
</feature>
<proteinExistence type="predicted"/>
<feature type="domain" description="PAS" evidence="1">
    <location>
        <begin position="7"/>
        <end position="76"/>
    </location>
</feature>
<dbReference type="AlphaFoldDB" id="A0A845L086"/>
<reference evidence="4 5" key="1">
    <citation type="submission" date="2020-01" db="EMBL/GenBank/DDBJ databases">
        <title>Whole-genome sequence of Heliobacterium undosum DSM 13378.</title>
        <authorList>
            <person name="Kyndt J.A."/>
            <person name="Meyer T.E."/>
        </authorList>
    </citation>
    <scope>NUCLEOTIDE SEQUENCE [LARGE SCALE GENOMIC DNA]</scope>
    <source>
        <strain evidence="4 5">DSM 13378</strain>
    </source>
</reference>
<feature type="domain" description="GGDEF" evidence="3">
    <location>
        <begin position="170"/>
        <end position="294"/>
    </location>
</feature>
<dbReference type="Pfam" id="PF00989">
    <property type="entry name" value="PAS"/>
    <property type="match status" value="1"/>
</dbReference>
<evidence type="ECO:0000259" key="3">
    <source>
        <dbReference type="PROSITE" id="PS50887"/>
    </source>
</evidence>
<dbReference type="Pfam" id="PF00990">
    <property type="entry name" value="GGDEF"/>
    <property type="match status" value="1"/>
</dbReference>
<comment type="caution">
    <text evidence="4">The sequence shown here is derived from an EMBL/GenBank/DDBJ whole genome shotgun (WGS) entry which is preliminary data.</text>
</comment>
<dbReference type="OrthoDB" id="9798833at2"/>
<dbReference type="NCBIfam" id="TIGR00229">
    <property type="entry name" value="sensory_box"/>
    <property type="match status" value="1"/>
</dbReference>
<dbReference type="RefSeq" id="WP_161253441.1">
    <property type="nucleotide sequence ID" value="NZ_WXEY01000001.1"/>
</dbReference>
<evidence type="ECO:0000313" key="5">
    <source>
        <dbReference type="Proteomes" id="UP000463470"/>
    </source>
</evidence>
<dbReference type="PROSITE" id="PS50113">
    <property type="entry name" value="PAC"/>
    <property type="match status" value="1"/>
</dbReference>
<organism evidence="4 5">
    <name type="scientific">Heliomicrobium undosum</name>
    <dbReference type="NCBI Taxonomy" id="121734"/>
    <lineage>
        <taxon>Bacteria</taxon>
        <taxon>Bacillati</taxon>
        <taxon>Bacillota</taxon>
        <taxon>Clostridia</taxon>
        <taxon>Eubacteriales</taxon>
        <taxon>Heliobacteriaceae</taxon>
        <taxon>Heliomicrobium</taxon>
    </lineage>
</organism>